<comment type="similarity">
    <text evidence="1">Belongs to the prefoldin subunit beta family.</text>
</comment>
<sequence>MPEPVPVPVLTQAVAPVTVEAAPQVTQQPVEAAQAAADSEDPPVADLDPKKRLALVEKEVTDLPQDVVTYQSIGKMFLRTTPQENAATLKTDVTRIDDQVSSLEARKQYLTRQKTSLDENITELLAQCTAAAN</sequence>
<dbReference type="Proteomes" id="UP001209570">
    <property type="component" value="Unassembled WGS sequence"/>
</dbReference>
<keyword evidence="4" id="KW-1185">Reference proteome</keyword>
<dbReference type="PANTHER" id="PTHR20903:SF0">
    <property type="entry name" value="PREFOLDIN SUBUNIT 1"/>
    <property type="match status" value="1"/>
</dbReference>
<evidence type="ECO:0000313" key="3">
    <source>
        <dbReference type="EMBL" id="KAJ0408584.1"/>
    </source>
</evidence>
<dbReference type="EMBL" id="JAKCXM010000010">
    <property type="protein sequence ID" value="KAJ0408584.1"/>
    <property type="molecule type" value="Genomic_DNA"/>
</dbReference>
<dbReference type="Pfam" id="PF01920">
    <property type="entry name" value="Prefoldin_2"/>
    <property type="match status" value="1"/>
</dbReference>
<dbReference type="GO" id="GO:0016272">
    <property type="term" value="C:prefoldin complex"/>
    <property type="evidence" value="ECO:0007669"/>
    <property type="project" value="InterPro"/>
</dbReference>
<dbReference type="PANTHER" id="PTHR20903">
    <property type="entry name" value="PREFOLDIN SUBUNIT 1-RELATED"/>
    <property type="match status" value="1"/>
</dbReference>
<protein>
    <recommendedName>
        <fullName evidence="5">Prefoldin subunit</fullName>
    </recommendedName>
</protein>
<comment type="caution">
    <text evidence="3">The sequence shown here is derived from an EMBL/GenBank/DDBJ whole genome shotgun (WGS) entry which is preliminary data.</text>
</comment>
<evidence type="ECO:0000313" key="4">
    <source>
        <dbReference type="Proteomes" id="UP001209570"/>
    </source>
</evidence>
<reference evidence="3" key="1">
    <citation type="submission" date="2021-12" db="EMBL/GenBank/DDBJ databases">
        <title>Prjna785345.</title>
        <authorList>
            <person name="Rujirawat T."/>
            <person name="Krajaejun T."/>
        </authorList>
    </citation>
    <scope>NUCLEOTIDE SEQUENCE</scope>
    <source>
        <strain evidence="3">Pi057C3</strain>
    </source>
</reference>
<evidence type="ECO:0008006" key="5">
    <source>
        <dbReference type="Google" id="ProtNLM"/>
    </source>
</evidence>
<dbReference type="GO" id="GO:0051082">
    <property type="term" value="F:unfolded protein binding"/>
    <property type="evidence" value="ECO:0007669"/>
    <property type="project" value="InterPro"/>
</dbReference>
<proteinExistence type="inferred from homology"/>
<dbReference type="GO" id="GO:0005737">
    <property type="term" value="C:cytoplasm"/>
    <property type="evidence" value="ECO:0007669"/>
    <property type="project" value="TreeGrafter"/>
</dbReference>
<evidence type="ECO:0000256" key="1">
    <source>
        <dbReference type="ARBA" id="ARBA00008045"/>
    </source>
</evidence>
<dbReference type="GO" id="GO:0044183">
    <property type="term" value="F:protein folding chaperone"/>
    <property type="evidence" value="ECO:0007669"/>
    <property type="project" value="TreeGrafter"/>
</dbReference>
<dbReference type="AlphaFoldDB" id="A0AAD5LPE7"/>
<evidence type="ECO:0000256" key="2">
    <source>
        <dbReference type="ARBA" id="ARBA00023186"/>
    </source>
</evidence>
<dbReference type="InterPro" id="IPR002777">
    <property type="entry name" value="PFD_beta-like"/>
</dbReference>
<accession>A0AAD5LPE7</accession>
<dbReference type="SUPFAM" id="SSF46579">
    <property type="entry name" value="Prefoldin"/>
    <property type="match status" value="1"/>
</dbReference>
<gene>
    <name evidence="3" type="ORF">P43SY_008931</name>
</gene>
<dbReference type="Gene3D" id="1.10.287.370">
    <property type="match status" value="1"/>
</dbReference>
<organism evidence="3 4">
    <name type="scientific">Pythium insidiosum</name>
    <name type="common">Pythiosis disease agent</name>
    <dbReference type="NCBI Taxonomy" id="114742"/>
    <lineage>
        <taxon>Eukaryota</taxon>
        <taxon>Sar</taxon>
        <taxon>Stramenopiles</taxon>
        <taxon>Oomycota</taxon>
        <taxon>Peronosporomycetes</taxon>
        <taxon>Pythiales</taxon>
        <taxon>Pythiaceae</taxon>
        <taxon>Pythium</taxon>
    </lineage>
</organism>
<name>A0AAD5LPE7_PYTIN</name>
<dbReference type="InterPro" id="IPR009053">
    <property type="entry name" value="Prefoldin"/>
</dbReference>
<keyword evidence="2" id="KW-0143">Chaperone</keyword>